<evidence type="ECO:0000313" key="3">
    <source>
        <dbReference type="EMBL" id="MBK1631808.1"/>
    </source>
</evidence>
<reference evidence="3 4" key="1">
    <citation type="journal article" date="2020" name="Microorganisms">
        <title>Osmotic Adaptation and Compatible Solute Biosynthesis of Phototrophic Bacteria as Revealed from Genome Analyses.</title>
        <authorList>
            <person name="Imhoff J.F."/>
            <person name="Rahn T."/>
            <person name="Kunzel S."/>
            <person name="Keller A."/>
            <person name="Neulinger S.C."/>
        </authorList>
    </citation>
    <scope>NUCLEOTIDE SEQUENCE [LARGE SCALE GENOMIC DNA]</scope>
    <source>
        <strain evidence="3 4">DSM 6210</strain>
    </source>
</reference>
<accession>A0ABS1CIZ5</accession>
<dbReference type="Pfam" id="PF03886">
    <property type="entry name" value="ABC_trans_aux"/>
    <property type="match status" value="1"/>
</dbReference>
<comment type="caution">
    <text evidence="3">The sequence shown here is derived from an EMBL/GenBank/DDBJ whole genome shotgun (WGS) entry which is preliminary data.</text>
</comment>
<keyword evidence="4" id="KW-1185">Reference proteome</keyword>
<proteinExistence type="predicted"/>
<dbReference type="Gene3D" id="3.40.50.10610">
    <property type="entry name" value="ABC-type transport auxiliary lipoprotein component"/>
    <property type="match status" value="1"/>
</dbReference>
<dbReference type="SUPFAM" id="SSF159594">
    <property type="entry name" value="XCC0632-like"/>
    <property type="match status" value="1"/>
</dbReference>
<evidence type="ECO:0000259" key="2">
    <source>
        <dbReference type="Pfam" id="PF03886"/>
    </source>
</evidence>
<feature type="region of interest" description="Disordered" evidence="1">
    <location>
        <begin position="191"/>
        <end position="214"/>
    </location>
</feature>
<evidence type="ECO:0000256" key="1">
    <source>
        <dbReference type="SAM" id="MobiDB-lite"/>
    </source>
</evidence>
<dbReference type="InterPro" id="IPR005586">
    <property type="entry name" value="ABC_trans_aux"/>
</dbReference>
<organism evidence="3 4">
    <name type="scientific">Thiohalocapsa halophila</name>
    <dbReference type="NCBI Taxonomy" id="69359"/>
    <lineage>
        <taxon>Bacteria</taxon>
        <taxon>Pseudomonadati</taxon>
        <taxon>Pseudomonadota</taxon>
        <taxon>Gammaproteobacteria</taxon>
        <taxon>Chromatiales</taxon>
        <taxon>Chromatiaceae</taxon>
        <taxon>Thiohalocapsa</taxon>
    </lineage>
</organism>
<sequence>MLLLAGCATTPPSSFYTLTPLPQAAGRAGDLGAGSIAVGLGPVTFPQFLDRPQIVTRDGANRLVVDEFHRWGGTVQDDFLRVWGENLAYLLGGSRVALFPSESRMPLDYRVLAQVLAFEGAADGNAVLRVRWSVTDDRQRRTFAARENVYRCPYRVGGGDDRATADIRYAAVVAALSECLGDFSRDVAEVLGGLPEPQPPAADAAVSSAAQPRR</sequence>
<name>A0ABS1CIZ5_9GAMM</name>
<feature type="compositionally biased region" description="Low complexity" evidence="1">
    <location>
        <begin position="201"/>
        <end position="214"/>
    </location>
</feature>
<evidence type="ECO:0000313" key="4">
    <source>
        <dbReference type="Proteomes" id="UP000748752"/>
    </source>
</evidence>
<dbReference type="EMBL" id="NRRV01000032">
    <property type="protein sequence ID" value="MBK1631808.1"/>
    <property type="molecule type" value="Genomic_DNA"/>
</dbReference>
<protein>
    <recommendedName>
        <fullName evidence="2">ABC-type transport auxiliary lipoprotein component domain-containing protein</fullName>
    </recommendedName>
</protein>
<dbReference type="Proteomes" id="UP000748752">
    <property type="component" value="Unassembled WGS sequence"/>
</dbReference>
<gene>
    <name evidence="3" type="ORF">CKO31_13900</name>
</gene>
<feature type="domain" description="ABC-type transport auxiliary lipoprotein component" evidence="2">
    <location>
        <begin position="16"/>
        <end position="188"/>
    </location>
</feature>